<evidence type="ECO:0000256" key="4">
    <source>
        <dbReference type="ARBA" id="ARBA00023295"/>
    </source>
</evidence>
<evidence type="ECO:0000256" key="5">
    <source>
        <dbReference type="RuleBase" id="RU362110"/>
    </source>
</evidence>
<protein>
    <submittedName>
        <fullName evidence="8">Glycosyl hydrolase</fullName>
    </submittedName>
</protein>
<dbReference type="Pfam" id="PF08244">
    <property type="entry name" value="Glyco_hydro_32C"/>
    <property type="match status" value="1"/>
</dbReference>
<dbReference type="InterPro" id="IPR001362">
    <property type="entry name" value="Glyco_hydro_32"/>
</dbReference>
<evidence type="ECO:0000259" key="7">
    <source>
        <dbReference type="Pfam" id="PF08244"/>
    </source>
</evidence>
<accession>A0ABR4HIU3</accession>
<feature type="domain" description="Glycosyl hydrolase family 32 N-terminal" evidence="6">
    <location>
        <begin position="81"/>
        <end position="396"/>
    </location>
</feature>
<dbReference type="InterPro" id="IPR013320">
    <property type="entry name" value="ConA-like_dom_sf"/>
</dbReference>
<dbReference type="InterPro" id="IPR023296">
    <property type="entry name" value="Glyco_hydro_beta-prop_sf"/>
</dbReference>
<dbReference type="Gene3D" id="2.60.120.560">
    <property type="entry name" value="Exo-inulinase, domain 1"/>
    <property type="match status" value="1"/>
</dbReference>
<keyword evidence="9" id="KW-1185">Reference proteome</keyword>
<dbReference type="SMART" id="SM00640">
    <property type="entry name" value="Glyco_32"/>
    <property type="match status" value="1"/>
</dbReference>
<dbReference type="EMBL" id="JBFXLS010000113">
    <property type="protein sequence ID" value="KAL2815401.1"/>
    <property type="molecule type" value="Genomic_DNA"/>
</dbReference>
<evidence type="ECO:0000256" key="2">
    <source>
        <dbReference type="ARBA" id="ARBA00022729"/>
    </source>
</evidence>
<dbReference type="PANTHER" id="PTHR42800:SF3">
    <property type="entry name" value="GLYCOSYL HYDROLASE FAMILY 32 N-TERMINAL DOMAIN-CONTAINING PROTEIN"/>
    <property type="match status" value="1"/>
</dbReference>
<evidence type="ECO:0000256" key="3">
    <source>
        <dbReference type="ARBA" id="ARBA00022801"/>
    </source>
</evidence>
<name>A0ABR4HIU3_9EURO</name>
<evidence type="ECO:0000313" key="8">
    <source>
        <dbReference type="EMBL" id="KAL2815401.1"/>
    </source>
</evidence>
<dbReference type="SUPFAM" id="SSF75005">
    <property type="entry name" value="Arabinanase/levansucrase/invertase"/>
    <property type="match status" value="1"/>
</dbReference>
<proteinExistence type="inferred from homology"/>
<keyword evidence="2" id="KW-0732">Signal</keyword>
<dbReference type="PANTHER" id="PTHR42800">
    <property type="entry name" value="EXOINULINASE INUD (AFU_ORTHOLOGUE AFUA_5G00480)"/>
    <property type="match status" value="1"/>
</dbReference>
<dbReference type="Proteomes" id="UP001610335">
    <property type="component" value="Unassembled WGS sequence"/>
</dbReference>
<evidence type="ECO:0000256" key="1">
    <source>
        <dbReference type="ARBA" id="ARBA00009902"/>
    </source>
</evidence>
<comment type="caution">
    <text evidence="8">The sequence shown here is derived from an EMBL/GenBank/DDBJ whole genome shotgun (WGS) entry which is preliminary data.</text>
</comment>
<keyword evidence="3 5" id="KW-0378">Hydrolase</keyword>
<feature type="domain" description="Glycosyl hydrolase family 32 C-terminal" evidence="7">
    <location>
        <begin position="466"/>
        <end position="631"/>
    </location>
</feature>
<dbReference type="SUPFAM" id="SSF49899">
    <property type="entry name" value="Concanavalin A-like lectins/glucanases"/>
    <property type="match status" value="1"/>
</dbReference>
<dbReference type="GO" id="GO:0016787">
    <property type="term" value="F:hydrolase activity"/>
    <property type="evidence" value="ECO:0007669"/>
    <property type="project" value="UniProtKB-KW"/>
</dbReference>
<dbReference type="InterPro" id="IPR013148">
    <property type="entry name" value="Glyco_hydro_32_N"/>
</dbReference>
<sequence length="643" mass="70831">MKLPSALEILVARQAVDIDYNLPPPDLTTLPAGSLFETWRPHIHVLPPHGQIGDPCAHYNDPATGLFHVGFLHNGTGISSVFTDDLVTYRDVNPDGGYIIVAGGPNDPLAVFDGSVIPDGIYGLPTLLYTSVTYLPIHWTLPYVPGSETQSLAVTFDGGHNFDKLPVPPVIPAPPAGIDATAFRDPYVFQNRQLDQAVDSVPDTWYAAISGGQQEVGPGVFLYRNQDPSFMDWEYIGEWWQEPANTTWGDGTWAKRWGYNFETGNAFSLDEEGYNVEGSTFMTVGVEGAYAPIEPQVTSFHAMLWAAGDVSATDSGEALFTPNMAGVLDWGRAAYAAAGKVLPHTSQASFNSGAPDRFITYVWLTGDVFGSVTGFPAEQQGWQNTLLLPRELKLQKIHNVVDNDLVHETGSWRVAKHGDEQQCIELETLGIEIARETYEAATSTPSFEEPPRELQGANIIPFEQSPASKFFVLEAQISFPQSARDSDVQSGFQILASDLESTTIYYQFSNESIVIDRQNTSAATQTTPGIDNVTEAGHLRLFDISEHCSKEKCEDHGHWEQDKSNCKPGSHEAKIETLNLTIVGDNSVLEVYANSRFALATWARPWYANSTEIRFFHNGESEVSFHNIVVHDGLYDAYPDRET</sequence>
<evidence type="ECO:0000313" key="9">
    <source>
        <dbReference type="Proteomes" id="UP001610335"/>
    </source>
</evidence>
<keyword evidence="4 5" id="KW-0326">Glycosidase</keyword>
<dbReference type="Gene3D" id="2.115.10.20">
    <property type="entry name" value="Glycosyl hydrolase domain, family 43"/>
    <property type="match status" value="1"/>
</dbReference>
<dbReference type="InterPro" id="IPR013189">
    <property type="entry name" value="Glyco_hydro_32_C"/>
</dbReference>
<reference evidence="8 9" key="1">
    <citation type="submission" date="2024-07" db="EMBL/GenBank/DDBJ databases">
        <title>Section-level genome sequencing and comparative genomics of Aspergillus sections Usti and Cavernicolus.</title>
        <authorList>
            <consortium name="Lawrence Berkeley National Laboratory"/>
            <person name="Nybo J.L."/>
            <person name="Vesth T.C."/>
            <person name="Theobald S."/>
            <person name="Frisvad J.C."/>
            <person name="Larsen T.O."/>
            <person name="Kjaerboelling I."/>
            <person name="Rothschild-Mancinelli K."/>
            <person name="Lyhne E.K."/>
            <person name="Kogle M.E."/>
            <person name="Barry K."/>
            <person name="Clum A."/>
            <person name="Na H."/>
            <person name="Ledsgaard L."/>
            <person name="Lin J."/>
            <person name="Lipzen A."/>
            <person name="Kuo A."/>
            <person name="Riley R."/>
            <person name="Mondo S."/>
            <person name="LaButti K."/>
            <person name="Haridas S."/>
            <person name="Pangalinan J."/>
            <person name="Salamov A.A."/>
            <person name="Simmons B.A."/>
            <person name="Magnuson J.K."/>
            <person name="Chen J."/>
            <person name="Drula E."/>
            <person name="Henrissat B."/>
            <person name="Wiebenga A."/>
            <person name="Lubbers R.J."/>
            <person name="Gomes A.C."/>
            <person name="Makela M.R."/>
            <person name="Stajich J."/>
            <person name="Grigoriev I.V."/>
            <person name="Mortensen U.H."/>
            <person name="De vries R.P."/>
            <person name="Baker S.E."/>
            <person name="Andersen M.R."/>
        </authorList>
    </citation>
    <scope>NUCLEOTIDE SEQUENCE [LARGE SCALE GENOMIC DNA]</scope>
    <source>
        <strain evidence="8 9">CBS 600.67</strain>
    </source>
</reference>
<dbReference type="CDD" id="cd18621">
    <property type="entry name" value="GH32_XdINV-like"/>
    <property type="match status" value="1"/>
</dbReference>
<gene>
    <name evidence="8" type="ORF">BDW59DRAFT_177664</name>
</gene>
<evidence type="ECO:0000259" key="6">
    <source>
        <dbReference type="Pfam" id="PF00251"/>
    </source>
</evidence>
<dbReference type="Pfam" id="PF00251">
    <property type="entry name" value="Glyco_hydro_32N"/>
    <property type="match status" value="1"/>
</dbReference>
<organism evidence="8 9">
    <name type="scientific">Aspergillus cavernicola</name>
    <dbReference type="NCBI Taxonomy" id="176166"/>
    <lineage>
        <taxon>Eukaryota</taxon>
        <taxon>Fungi</taxon>
        <taxon>Dikarya</taxon>
        <taxon>Ascomycota</taxon>
        <taxon>Pezizomycotina</taxon>
        <taxon>Eurotiomycetes</taxon>
        <taxon>Eurotiomycetidae</taxon>
        <taxon>Eurotiales</taxon>
        <taxon>Aspergillaceae</taxon>
        <taxon>Aspergillus</taxon>
        <taxon>Aspergillus subgen. Nidulantes</taxon>
    </lineage>
</organism>
<comment type="similarity">
    <text evidence="1 5">Belongs to the glycosyl hydrolase 32 family.</text>
</comment>